<reference evidence="1" key="1">
    <citation type="submission" date="2013-11" db="EMBL/GenBank/DDBJ databases">
        <title>The Genome Sequence of Phytophthora parasitica CJ02B3.</title>
        <authorList>
            <consortium name="The Broad Institute Genomics Platform"/>
            <person name="Russ C."/>
            <person name="Tyler B."/>
            <person name="Panabieres F."/>
            <person name="Shan W."/>
            <person name="Tripathy S."/>
            <person name="Grunwald N."/>
            <person name="Machado M."/>
            <person name="Johnson C.S."/>
            <person name="Arredondo F."/>
            <person name="Hong C."/>
            <person name="Coffey M."/>
            <person name="Young S.K."/>
            <person name="Zeng Q."/>
            <person name="Gargeya S."/>
            <person name="Fitzgerald M."/>
            <person name="Abouelleil A."/>
            <person name="Alvarado L."/>
            <person name="Chapman S.B."/>
            <person name="Gainer-Dewar J."/>
            <person name="Goldberg J."/>
            <person name="Griggs A."/>
            <person name="Gujja S."/>
            <person name="Hansen M."/>
            <person name="Howarth C."/>
            <person name="Imamovic A."/>
            <person name="Ireland A."/>
            <person name="Larimer J."/>
            <person name="McCowan C."/>
            <person name="Murphy C."/>
            <person name="Pearson M."/>
            <person name="Poon T.W."/>
            <person name="Priest M."/>
            <person name="Roberts A."/>
            <person name="Saif S."/>
            <person name="Shea T."/>
            <person name="Sykes S."/>
            <person name="Wortman J."/>
            <person name="Nusbaum C."/>
            <person name="Birren B."/>
        </authorList>
    </citation>
    <scope>NUCLEOTIDE SEQUENCE [LARGE SCALE GENOMIC DNA]</scope>
    <source>
        <strain evidence="1">CJ02B3</strain>
    </source>
</reference>
<dbReference type="VEuPathDB" id="FungiDB:PPTG_21092"/>
<name>W2GQ30_PHYNI</name>
<organism evidence="1">
    <name type="scientific">Phytophthora nicotianae</name>
    <name type="common">Potato buckeye rot agent</name>
    <name type="synonym">Phytophthora parasitica</name>
    <dbReference type="NCBI Taxonomy" id="4792"/>
    <lineage>
        <taxon>Eukaryota</taxon>
        <taxon>Sar</taxon>
        <taxon>Stramenopiles</taxon>
        <taxon>Oomycota</taxon>
        <taxon>Peronosporomycetes</taxon>
        <taxon>Peronosporales</taxon>
        <taxon>Peronosporaceae</taxon>
        <taxon>Phytophthora</taxon>
    </lineage>
</organism>
<protein>
    <submittedName>
        <fullName evidence="1">Uncharacterized protein</fullName>
    </submittedName>
</protein>
<sequence>MKAHELPAVKDFIAEFGKKTLRAGDYISYHSPGYGDTDRGGSMVQARILAIDPDGDRYPLTLDTGDLRITTWNIGSDKDTQGQRHLRNIRPFELVKSSISDPTRREQFAEAIRDIPDKIMADLKSRRHKKRLEYLSNHNMSHGDLSVRLQI</sequence>
<dbReference type="EMBL" id="KI686604">
    <property type="protein sequence ID" value="ETK85103.1"/>
    <property type="molecule type" value="Genomic_DNA"/>
</dbReference>
<dbReference type="Proteomes" id="UP000053236">
    <property type="component" value="Unassembled WGS sequence"/>
</dbReference>
<accession>W2GQ30</accession>
<evidence type="ECO:0000313" key="2">
    <source>
        <dbReference type="EMBL" id="ETL38525.1"/>
    </source>
</evidence>
<reference evidence="2" key="2">
    <citation type="submission" date="2013-11" db="EMBL/GenBank/DDBJ databases">
        <title>The Genome Sequence of Phytophthora parasitica CJ05E6.</title>
        <authorList>
            <consortium name="The Broad Institute Genomics Platform"/>
            <person name="Russ C."/>
            <person name="Tyler B."/>
            <person name="Panabieres F."/>
            <person name="Shan W."/>
            <person name="Tripathy S."/>
            <person name="Grunwald N."/>
            <person name="Machado M."/>
            <person name="Johnson C.S."/>
            <person name="Arredondo F."/>
            <person name="Hong C."/>
            <person name="Coffey M."/>
            <person name="Young S.K."/>
            <person name="Zeng Q."/>
            <person name="Gargeya S."/>
            <person name="Fitzgerald M."/>
            <person name="Abouelleil A."/>
            <person name="Alvarado L."/>
            <person name="Chapman S.B."/>
            <person name="Gainer-Dewar J."/>
            <person name="Goldberg J."/>
            <person name="Griggs A."/>
            <person name="Gujja S."/>
            <person name="Hansen M."/>
            <person name="Howarth C."/>
            <person name="Imamovic A."/>
            <person name="Ireland A."/>
            <person name="Larimer J."/>
            <person name="McCowan C."/>
            <person name="Murphy C."/>
            <person name="Pearson M."/>
            <person name="Poon T.W."/>
            <person name="Priest M."/>
            <person name="Roberts A."/>
            <person name="Saif S."/>
            <person name="Shea T."/>
            <person name="Sykes S."/>
            <person name="Wortman J."/>
            <person name="Nusbaum C."/>
            <person name="Birren B."/>
        </authorList>
    </citation>
    <scope>NUCLEOTIDE SEQUENCE [LARGE SCALE GENOMIC DNA]</scope>
    <source>
        <strain evidence="2">CJ05E6</strain>
    </source>
</reference>
<gene>
    <name evidence="1" type="ORF">L915_09992</name>
    <name evidence="2" type="ORF">L916_09901</name>
</gene>
<dbReference type="Proteomes" id="UP000053864">
    <property type="component" value="Unassembled WGS sequence"/>
</dbReference>
<dbReference type="EMBL" id="KI673256">
    <property type="protein sequence ID" value="ETL38525.1"/>
    <property type="molecule type" value="Genomic_DNA"/>
</dbReference>
<evidence type="ECO:0000313" key="1">
    <source>
        <dbReference type="EMBL" id="ETK85103.1"/>
    </source>
</evidence>
<dbReference type="AlphaFoldDB" id="W2GQ30"/>
<proteinExistence type="predicted"/>